<evidence type="ECO:0000313" key="2">
    <source>
        <dbReference type="Proteomes" id="UP000593567"/>
    </source>
</evidence>
<proteinExistence type="predicted"/>
<dbReference type="Proteomes" id="UP000593567">
    <property type="component" value="Unassembled WGS sequence"/>
</dbReference>
<gene>
    <name evidence="1" type="ORF">EB796_016973</name>
</gene>
<sequence length="288" mass="32400">MKHSDLPDTSLISPTHSGEIKHTTSSALIQSLIRMTCTGEEGEKMSYYKETFMAIDTVLIPSINIISQEIFNVDMDTCRVAYKVFNEGNMTLNVQSSDSVVSLKPMQSEWAHCSITKCDSTASLEECKQTIRRNSQLDWFSAERQKVGLVSFERLHWSDLELDKVRRRPFSVSGQVTKNSCSRYLVGEPIKFLYKISNISGIEYENVTFKIVVLKEVAASRVEVQENSSFIHIGQSSHLGLNFNSGECLELEHVMMLLYSGQFIVECHCVTNGKPILNIDSGIAIHVT</sequence>
<comment type="caution">
    <text evidence="1">The sequence shown here is derived from an EMBL/GenBank/DDBJ whole genome shotgun (WGS) entry which is preliminary data.</text>
</comment>
<accession>A0A7J7JH69</accession>
<dbReference type="AlphaFoldDB" id="A0A7J7JH69"/>
<organism evidence="1 2">
    <name type="scientific">Bugula neritina</name>
    <name type="common">Brown bryozoan</name>
    <name type="synonym">Sertularia neritina</name>
    <dbReference type="NCBI Taxonomy" id="10212"/>
    <lineage>
        <taxon>Eukaryota</taxon>
        <taxon>Metazoa</taxon>
        <taxon>Spiralia</taxon>
        <taxon>Lophotrochozoa</taxon>
        <taxon>Bryozoa</taxon>
        <taxon>Gymnolaemata</taxon>
        <taxon>Cheilostomatida</taxon>
        <taxon>Flustrina</taxon>
        <taxon>Buguloidea</taxon>
        <taxon>Bugulidae</taxon>
        <taxon>Bugula</taxon>
    </lineage>
</organism>
<name>A0A7J7JH69_BUGNE</name>
<dbReference type="EMBL" id="VXIV02002547">
    <property type="protein sequence ID" value="KAF6024718.1"/>
    <property type="molecule type" value="Genomic_DNA"/>
</dbReference>
<keyword evidence="2" id="KW-1185">Reference proteome</keyword>
<evidence type="ECO:0000313" key="1">
    <source>
        <dbReference type="EMBL" id="KAF6024718.1"/>
    </source>
</evidence>
<protein>
    <submittedName>
        <fullName evidence="1">TRAPPC9</fullName>
    </submittedName>
</protein>
<reference evidence="1" key="1">
    <citation type="submission" date="2020-06" db="EMBL/GenBank/DDBJ databases">
        <title>Draft genome of Bugula neritina, a colonial animal packing powerful symbionts and potential medicines.</title>
        <authorList>
            <person name="Rayko M."/>
        </authorList>
    </citation>
    <scope>NUCLEOTIDE SEQUENCE [LARGE SCALE GENOMIC DNA]</scope>
    <source>
        <strain evidence="1">Kwan_BN1</strain>
    </source>
</reference>